<accession>A0A175VRL3</accession>
<proteinExistence type="predicted"/>
<name>A0A175VRL3_9PEZI</name>
<dbReference type="InterPro" id="IPR011990">
    <property type="entry name" value="TPR-like_helical_dom_sf"/>
</dbReference>
<organism evidence="1 2">
    <name type="scientific">Madurella mycetomatis</name>
    <dbReference type="NCBI Taxonomy" id="100816"/>
    <lineage>
        <taxon>Eukaryota</taxon>
        <taxon>Fungi</taxon>
        <taxon>Dikarya</taxon>
        <taxon>Ascomycota</taxon>
        <taxon>Pezizomycotina</taxon>
        <taxon>Sordariomycetes</taxon>
        <taxon>Sordariomycetidae</taxon>
        <taxon>Sordariales</taxon>
        <taxon>Sordariales incertae sedis</taxon>
        <taxon>Madurella</taxon>
    </lineage>
</organism>
<comment type="caution">
    <text evidence="1">The sequence shown here is derived from an EMBL/GenBank/DDBJ whole genome shotgun (WGS) entry which is preliminary data.</text>
</comment>
<dbReference type="Gene3D" id="1.25.40.10">
    <property type="entry name" value="Tetratricopeptide repeat domain"/>
    <property type="match status" value="1"/>
</dbReference>
<dbReference type="Proteomes" id="UP000078237">
    <property type="component" value="Unassembled WGS sequence"/>
</dbReference>
<reference evidence="1 2" key="1">
    <citation type="journal article" date="2016" name="Genome Announc.">
        <title>Genome Sequence of Madurella mycetomatis mm55, Isolated from a Human Mycetoma Case in Sudan.</title>
        <authorList>
            <person name="Smit S."/>
            <person name="Derks M.F."/>
            <person name="Bervoets S."/>
            <person name="Fahal A."/>
            <person name="van Leeuwen W."/>
            <person name="van Belkum A."/>
            <person name="van de Sande W.W."/>
        </authorList>
    </citation>
    <scope>NUCLEOTIDE SEQUENCE [LARGE SCALE GENOMIC DNA]</scope>
    <source>
        <strain evidence="2">mm55</strain>
    </source>
</reference>
<dbReference type="AlphaFoldDB" id="A0A175VRL3"/>
<protein>
    <submittedName>
        <fullName evidence="1">Uncharacterized protein</fullName>
    </submittedName>
</protein>
<dbReference type="OrthoDB" id="5308957at2759"/>
<evidence type="ECO:0000313" key="1">
    <source>
        <dbReference type="EMBL" id="KXX73394.1"/>
    </source>
</evidence>
<sequence length="427" mass="48536">MYKRRFRRWGLWKHSEDSQDTAQDCTGTGPDLNVELTGKLIPPAPAARVAVRKSAVSLKAPIPEPGGSYTLRNEEMMYRAIRNYYDAAFSAQRWTFSGHVRSRAASAEDFHAHQPAVNRTKDIFEAGLETWECFLAAQDLLERPDRGSKGGKGDDFAQGIRLMRVAFARLAQLLASDSEPPFLFFWLMQIFILFLESPHPTAQLWRILLLGGISPNRFYLHICADIAIEIFKRQIGPYHRWTVSLRNFSIVNLHRRGTGDPEDKTARFRHLLQQLEAHSGYDIRHIDVLCAWSSHYLYSSSTMPGSSQEMLDQGIGMLEGVLRDPKKARAMRDNLGGGFNVYSLLASMYEKQERWDEAERAIRSAMELAELQLARTGENLDLYEGNVQLEIILRGQGKMQEADDAEEARKRLVREALEKVGESEDSA</sequence>
<evidence type="ECO:0000313" key="2">
    <source>
        <dbReference type="Proteomes" id="UP000078237"/>
    </source>
</evidence>
<gene>
    <name evidence="1" type="ORF">MMYC01_210353</name>
</gene>
<dbReference type="EMBL" id="LCTW02000482">
    <property type="protein sequence ID" value="KXX73394.1"/>
    <property type="molecule type" value="Genomic_DNA"/>
</dbReference>
<keyword evidence="2" id="KW-1185">Reference proteome</keyword>
<dbReference type="VEuPathDB" id="FungiDB:MMYC01_210353"/>